<dbReference type="EMBL" id="AMZH03000166">
    <property type="protein sequence ID" value="RRT85161.1"/>
    <property type="molecule type" value="Genomic_DNA"/>
</dbReference>
<feature type="compositionally biased region" description="Polar residues" evidence="1">
    <location>
        <begin position="34"/>
        <end position="44"/>
    </location>
</feature>
<sequence length="52" mass="5512">MSPRSFFPHGEKESPAGDGSRGGTRFLPLLLSPSLGNTGRNRPSTIDFHGTA</sequence>
<protein>
    <submittedName>
        <fullName evidence="2">Uncharacterized protein</fullName>
    </submittedName>
</protein>
<accession>A0A427B9K5</accession>
<organism evidence="2 3">
    <name type="scientific">Ensete ventricosum</name>
    <name type="common">Abyssinian banana</name>
    <name type="synonym">Musa ensete</name>
    <dbReference type="NCBI Taxonomy" id="4639"/>
    <lineage>
        <taxon>Eukaryota</taxon>
        <taxon>Viridiplantae</taxon>
        <taxon>Streptophyta</taxon>
        <taxon>Embryophyta</taxon>
        <taxon>Tracheophyta</taxon>
        <taxon>Spermatophyta</taxon>
        <taxon>Magnoliopsida</taxon>
        <taxon>Liliopsida</taxon>
        <taxon>Zingiberales</taxon>
        <taxon>Musaceae</taxon>
        <taxon>Ensete</taxon>
    </lineage>
</organism>
<feature type="region of interest" description="Disordered" evidence="1">
    <location>
        <begin position="1"/>
        <end position="52"/>
    </location>
</feature>
<comment type="caution">
    <text evidence="2">The sequence shown here is derived from an EMBL/GenBank/DDBJ whole genome shotgun (WGS) entry which is preliminary data.</text>
</comment>
<name>A0A427B9K5_ENSVE</name>
<evidence type="ECO:0000313" key="2">
    <source>
        <dbReference type="EMBL" id="RRT85161.1"/>
    </source>
</evidence>
<gene>
    <name evidence="2" type="ORF">B296_00011673</name>
</gene>
<dbReference type="AlphaFoldDB" id="A0A427B9K5"/>
<reference evidence="2 3" key="1">
    <citation type="journal article" date="2014" name="Agronomy (Basel)">
        <title>A Draft Genome Sequence for Ensete ventricosum, the Drought-Tolerant Tree Against Hunger.</title>
        <authorList>
            <person name="Harrison J."/>
            <person name="Moore K.A."/>
            <person name="Paszkiewicz K."/>
            <person name="Jones T."/>
            <person name="Grant M."/>
            <person name="Ambacheew D."/>
            <person name="Muzemil S."/>
            <person name="Studholme D.J."/>
        </authorList>
    </citation>
    <scope>NUCLEOTIDE SEQUENCE [LARGE SCALE GENOMIC DNA]</scope>
</reference>
<evidence type="ECO:0000313" key="3">
    <source>
        <dbReference type="Proteomes" id="UP000287651"/>
    </source>
</evidence>
<evidence type="ECO:0000256" key="1">
    <source>
        <dbReference type="SAM" id="MobiDB-lite"/>
    </source>
</evidence>
<dbReference type="Proteomes" id="UP000287651">
    <property type="component" value="Unassembled WGS sequence"/>
</dbReference>
<proteinExistence type="predicted"/>